<feature type="non-terminal residue" evidence="1">
    <location>
        <position position="1"/>
    </location>
</feature>
<name>A0A4Y4XNY2_HELPX</name>
<evidence type="ECO:0000313" key="1">
    <source>
        <dbReference type="EMBL" id="OOQ41393.1"/>
    </source>
</evidence>
<accession>A0A4Y4XNY2</accession>
<gene>
    <name evidence="1" type="ORF">B0X64_01160</name>
</gene>
<evidence type="ECO:0000313" key="2">
    <source>
        <dbReference type="Proteomes" id="UP000319650"/>
    </source>
</evidence>
<proteinExistence type="predicted"/>
<reference evidence="1 2" key="1">
    <citation type="journal article" date="2017" name="Front. Cell. Infect. Microbiol.">
        <title>Whole Genome Sequence and Phylogenetic Analysis Show Helicobacter pylori Strains from Latin America Have Followed a Unique Evolution Pathway.</title>
        <authorList>
            <person name="Munoz-Ramirez Z.Y."/>
            <person name="Mendez-Tenorio A."/>
            <person name="Kato I."/>
            <person name="Bravo M.M."/>
            <person name="Rizzato C."/>
            <person name="Thorell K."/>
            <person name="Torres R.C."/>
            <person name="Aviles-Jimenez F."/>
            <person name="Camorlinga M."/>
            <person name="Canzian F."/>
            <person name="Torres J."/>
        </authorList>
    </citation>
    <scope>NUCLEOTIDE SEQUENCE [LARGE SCALE GENOMIC DNA]</scope>
    <source>
        <strain evidence="1 2">CM22351</strain>
    </source>
</reference>
<dbReference type="Proteomes" id="UP000319650">
    <property type="component" value="Unassembled WGS sequence"/>
</dbReference>
<organism evidence="1 2">
    <name type="scientific">Helicobacter pylori</name>
    <name type="common">Campylobacter pylori</name>
    <dbReference type="NCBI Taxonomy" id="210"/>
    <lineage>
        <taxon>Bacteria</taxon>
        <taxon>Pseudomonadati</taxon>
        <taxon>Campylobacterota</taxon>
        <taxon>Epsilonproteobacteria</taxon>
        <taxon>Campylobacterales</taxon>
        <taxon>Helicobacteraceae</taxon>
        <taxon>Helicobacter</taxon>
    </lineage>
</organism>
<protein>
    <submittedName>
        <fullName evidence="1">Efflux transporter periplasmic adaptor subunit</fullName>
    </submittedName>
</protein>
<dbReference type="EMBL" id="MUPN01000132">
    <property type="protein sequence ID" value="OOQ41393.1"/>
    <property type="molecule type" value="Genomic_DNA"/>
</dbReference>
<comment type="caution">
    <text evidence="1">The sequence shown here is derived from an EMBL/GenBank/DDBJ whole genome shotgun (WGS) entry which is preliminary data.</text>
</comment>
<sequence>EAKITKIYPTVDENTRKVSAEALLSKPMAVGLFGDGFIQTK</sequence>
<dbReference type="AlphaFoldDB" id="A0A4Y4XNY2"/>